<organism evidence="13 14">
    <name type="scientific">Filobasidium floriforme</name>
    <dbReference type="NCBI Taxonomy" id="5210"/>
    <lineage>
        <taxon>Eukaryota</taxon>
        <taxon>Fungi</taxon>
        <taxon>Dikarya</taxon>
        <taxon>Basidiomycota</taxon>
        <taxon>Agaricomycotina</taxon>
        <taxon>Tremellomycetes</taxon>
        <taxon>Filobasidiales</taxon>
        <taxon>Filobasidiaceae</taxon>
        <taxon>Filobasidium</taxon>
    </lineage>
</organism>
<dbReference type="Pfam" id="PF06087">
    <property type="entry name" value="Tyr-DNA_phospho"/>
    <property type="match status" value="1"/>
</dbReference>
<dbReference type="SUPFAM" id="SSF56024">
    <property type="entry name" value="Phospholipase D/nuclease"/>
    <property type="match status" value="2"/>
</dbReference>
<keyword evidence="4" id="KW-0227">DNA damage</keyword>
<dbReference type="GO" id="GO:0005634">
    <property type="term" value="C:nucleus"/>
    <property type="evidence" value="ECO:0007669"/>
    <property type="project" value="UniProtKB-SubCell"/>
</dbReference>
<proteinExistence type="inferred from homology"/>
<feature type="active site" description="Nucleophile" evidence="9">
    <location>
        <position position="197"/>
    </location>
</feature>
<sequence>MNSLTPAERIKLEQERLSRQKRRNEELDSPDVKQKDSAEKSVKRIKIGSTGIADNEIIEISDDDDDDKHASTGSKAQASTSRAEISKASDHGTMFWEGESRSVRNQLVSNPAKTFSLEEIVGEKSELELVVAASFCWEMDWFTQHLPDPAEVPTVILTQPTGDYNGRVKEADEYTEGFKLASVVSFAFLPGGFGCQHMKFLLLFYKTGRLRVVITSANMRSADWYIMDNTVFVQDVMRQSTSRDAAMFPHSWPTQFEKLFQNTRMAQAFEHLRRHHGKRQSAILASASDRSSFFLHQWDWTRVKSILVMSLPGSHGEGEKLGMVSVAVQLRDKGWIPSPNETTFAEYQSSSLCKLTPKWAYHFHACLSGKPMAEIAKMKIPSKLTAAEPPIKVLYPTLKTVDDTLLGREGGGSMFCTPSHFTTETRPYFADSVCKYGSLLMHTKMILCMFRRSNQVSLQTHTSVGDSSSNPTAGAIGGWAYVAGSHNLSQAAWGHLSFPQGNAKIYIKNYELGVILPLPQHDLGRAADQLATWKRPARLYAANDEPFMQTVHLQSQ</sequence>
<dbReference type="Gene3D" id="3.30.870.10">
    <property type="entry name" value="Endonuclease Chain A"/>
    <property type="match status" value="2"/>
</dbReference>
<keyword evidence="14" id="KW-1185">Reference proteome</keyword>
<evidence type="ECO:0000313" key="13">
    <source>
        <dbReference type="EMBL" id="KAG7571555.1"/>
    </source>
</evidence>
<evidence type="ECO:0000256" key="12">
    <source>
        <dbReference type="SAM" id="MobiDB-lite"/>
    </source>
</evidence>
<dbReference type="EMBL" id="JABELV010000006">
    <property type="protein sequence ID" value="KAG7571555.1"/>
    <property type="molecule type" value="Genomic_DNA"/>
</dbReference>
<evidence type="ECO:0000256" key="7">
    <source>
        <dbReference type="ARBA" id="ARBA00023204"/>
    </source>
</evidence>
<protein>
    <recommendedName>
        <fullName evidence="15">Tyrosyl-DNA phosphodiesterase 1</fullName>
    </recommendedName>
</protein>
<accession>A0A8K0NQV4</accession>
<dbReference type="Proteomes" id="UP000812966">
    <property type="component" value="Unassembled WGS sequence"/>
</dbReference>
<comment type="similarity">
    <text evidence="2">Belongs to the tyrosyl-DNA phosphodiesterase family.</text>
</comment>
<dbReference type="GO" id="GO:0004527">
    <property type="term" value="F:exonuclease activity"/>
    <property type="evidence" value="ECO:0007669"/>
    <property type="project" value="UniProtKB-KW"/>
</dbReference>
<evidence type="ECO:0000256" key="9">
    <source>
        <dbReference type="PIRSR" id="PIRSR610347-1"/>
    </source>
</evidence>
<comment type="caution">
    <text evidence="13">The sequence shown here is derived from an EMBL/GenBank/DDBJ whole genome shotgun (WGS) entry which is preliminary data.</text>
</comment>
<evidence type="ECO:0000256" key="10">
    <source>
        <dbReference type="PIRSR" id="PIRSR610347-2"/>
    </source>
</evidence>
<feature type="compositionally biased region" description="Polar residues" evidence="12">
    <location>
        <begin position="71"/>
        <end position="83"/>
    </location>
</feature>
<evidence type="ECO:0008006" key="15">
    <source>
        <dbReference type="Google" id="ProtNLM"/>
    </source>
</evidence>
<feature type="compositionally biased region" description="Basic and acidic residues" evidence="12">
    <location>
        <begin position="8"/>
        <end position="42"/>
    </location>
</feature>
<dbReference type="GO" id="GO:0006281">
    <property type="term" value="P:DNA repair"/>
    <property type="evidence" value="ECO:0007669"/>
    <property type="project" value="UniProtKB-KW"/>
</dbReference>
<dbReference type="AlphaFoldDB" id="A0A8K0NQV4"/>
<dbReference type="GO" id="GO:0017005">
    <property type="term" value="F:3'-tyrosyl-DNA phosphodiesterase activity"/>
    <property type="evidence" value="ECO:0007669"/>
    <property type="project" value="TreeGrafter"/>
</dbReference>
<evidence type="ECO:0000313" key="14">
    <source>
        <dbReference type="Proteomes" id="UP000812966"/>
    </source>
</evidence>
<keyword evidence="3" id="KW-0540">Nuclease</keyword>
<dbReference type="GO" id="GO:0003690">
    <property type="term" value="F:double-stranded DNA binding"/>
    <property type="evidence" value="ECO:0007669"/>
    <property type="project" value="TreeGrafter"/>
</dbReference>
<keyword evidence="5" id="KW-0378">Hydrolase</keyword>
<evidence type="ECO:0000256" key="4">
    <source>
        <dbReference type="ARBA" id="ARBA00022763"/>
    </source>
</evidence>
<dbReference type="InterPro" id="IPR010347">
    <property type="entry name" value="Tdp1"/>
</dbReference>
<dbReference type="GO" id="GO:0003697">
    <property type="term" value="F:single-stranded DNA binding"/>
    <property type="evidence" value="ECO:0007669"/>
    <property type="project" value="TreeGrafter"/>
</dbReference>
<feature type="site" description="Interaction with DNA" evidence="11">
    <location>
        <position position="489"/>
    </location>
</feature>
<keyword evidence="7" id="KW-0234">DNA repair</keyword>
<dbReference type="PANTHER" id="PTHR12415">
    <property type="entry name" value="TYROSYL-DNA PHOSPHODIESTERASE 1"/>
    <property type="match status" value="1"/>
</dbReference>
<feature type="compositionally biased region" description="Acidic residues" evidence="12">
    <location>
        <begin position="56"/>
        <end position="66"/>
    </location>
</feature>
<evidence type="ECO:0000256" key="6">
    <source>
        <dbReference type="ARBA" id="ARBA00022839"/>
    </source>
</evidence>
<reference evidence="13" key="1">
    <citation type="submission" date="2020-04" db="EMBL/GenBank/DDBJ databases">
        <title>Analysis of mating type loci in Filobasidium floriforme.</title>
        <authorList>
            <person name="Nowrousian M."/>
        </authorList>
    </citation>
    <scope>NUCLEOTIDE SEQUENCE</scope>
    <source>
        <strain evidence="13">CBS 6242</strain>
    </source>
</reference>
<evidence type="ECO:0000256" key="5">
    <source>
        <dbReference type="ARBA" id="ARBA00022801"/>
    </source>
</evidence>
<dbReference type="PANTHER" id="PTHR12415:SF0">
    <property type="entry name" value="TYROSYL-DNA PHOSPHODIESTERASE 1"/>
    <property type="match status" value="1"/>
</dbReference>
<keyword evidence="8" id="KW-0539">Nucleus</keyword>
<gene>
    <name evidence="13" type="ORF">FFLO_00571</name>
</gene>
<evidence type="ECO:0000256" key="2">
    <source>
        <dbReference type="ARBA" id="ARBA00010205"/>
    </source>
</evidence>
<evidence type="ECO:0000256" key="8">
    <source>
        <dbReference type="ARBA" id="ARBA00023242"/>
    </source>
</evidence>
<name>A0A8K0NQV4_9TREE</name>
<evidence type="ECO:0000256" key="3">
    <source>
        <dbReference type="ARBA" id="ARBA00022722"/>
    </source>
</evidence>
<dbReference type="CDD" id="cd09122">
    <property type="entry name" value="PLDc_Tdp1_1"/>
    <property type="match status" value="1"/>
</dbReference>
<evidence type="ECO:0000256" key="1">
    <source>
        <dbReference type="ARBA" id="ARBA00004123"/>
    </source>
</evidence>
<keyword evidence="6" id="KW-0269">Exonuclease</keyword>
<feature type="region of interest" description="Disordered" evidence="12">
    <location>
        <begin position="1"/>
        <end position="91"/>
    </location>
</feature>
<feature type="binding site" evidence="10">
    <location>
        <position position="199"/>
    </location>
    <ligand>
        <name>substrate</name>
    </ligand>
</feature>
<evidence type="ECO:0000256" key="11">
    <source>
        <dbReference type="PIRSR" id="PIRSR610347-3"/>
    </source>
</evidence>
<comment type="subcellular location">
    <subcellularLocation>
        <location evidence="1">Nucleus</location>
    </subcellularLocation>
</comment>